<name>E0UTC0_SULAO</name>
<dbReference type="Proteomes" id="UP000007803">
    <property type="component" value="Chromosome"/>
</dbReference>
<proteinExistence type="predicted"/>
<dbReference type="EMBL" id="CP002205">
    <property type="protein sequence ID" value="ADN08223.1"/>
    <property type="molecule type" value="Genomic_DNA"/>
</dbReference>
<keyword evidence="2" id="KW-1185">Reference proteome</keyword>
<evidence type="ECO:0000313" key="2">
    <source>
        <dbReference type="Proteomes" id="UP000007803"/>
    </source>
</evidence>
<accession>E0UTC0</accession>
<dbReference type="KEGG" id="sua:Saut_0174"/>
<dbReference type="HOGENOM" id="CLU_3048703_0_0_7"/>
<dbReference type="AlphaFoldDB" id="E0UTC0"/>
<protein>
    <submittedName>
        <fullName evidence="1">Uncharacterized protein</fullName>
    </submittedName>
</protein>
<reference evidence="2" key="1">
    <citation type="journal article" date="2010" name="Stand. Genomic Sci.">
        <title>Complete genome sequence of Sulfurimonas autotrophica type strain (OK10).</title>
        <authorList>
            <person name="Sikorski J."/>
            <person name="Munk C."/>
            <person name="Lapidus A."/>
            <person name="Djao O."/>
            <person name="Lucas S."/>
            <person name="Glavina Del Rio T."/>
            <person name="Nolan M."/>
            <person name="Tice H."/>
            <person name="Han C."/>
            <person name="Cheng J."/>
            <person name="Tapia R."/>
            <person name="Goodwin L."/>
            <person name="Pitluck S."/>
            <person name="Liolios K."/>
            <person name="Ivanova N."/>
            <person name="Mavromatis K."/>
            <person name="Mikhailova N."/>
            <person name="Pati A."/>
            <person name="Sims D."/>
            <person name="Meincke L."/>
            <person name="Brettin T."/>
            <person name="Detter J."/>
            <person name="Chen A."/>
            <person name="Palaniappan K."/>
            <person name="Land M."/>
            <person name="Hauser L."/>
            <person name="Chang Y."/>
            <person name="Jeffries C."/>
            <person name="Rohde M."/>
            <person name="Lang E."/>
            <person name="Spring S."/>
            <person name="Goker M."/>
            <person name="Woyke T."/>
            <person name="Bristow J."/>
            <person name="Eisen J."/>
            <person name="Markowitz V."/>
            <person name="Hugenholtz P."/>
            <person name="Kyrpides N."/>
            <person name="Klenk H."/>
        </authorList>
    </citation>
    <scope>NUCLEOTIDE SEQUENCE [LARGE SCALE GENOMIC DNA]</scope>
    <source>
        <strain evidence="2">ATCC BAA-671 / DSM 16294 / JCM 11897 / OK10</strain>
    </source>
</reference>
<sequence length="54" mass="6484">MAYYHYQCEHCLQTTYMHDDGKDDDVIVNAFDDCGCTDYDDEYDNYDDDDYDDD</sequence>
<gene>
    <name evidence="1" type="ordered locus">Saut_0174</name>
</gene>
<evidence type="ECO:0000313" key="1">
    <source>
        <dbReference type="EMBL" id="ADN08223.1"/>
    </source>
</evidence>
<dbReference type="RefSeq" id="WP_013325979.1">
    <property type="nucleotide sequence ID" value="NC_014506.1"/>
</dbReference>
<organism evidence="1 2">
    <name type="scientific">Sulfurimonas autotrophica (strain ATCC BAA-671 / DSM 16294 / JCM 11897 / OK10)</name>
    <dbReference type="NCBI Taxonomy" id="563040"/>
    <lineage>
        <taxon>Bacteria</taxon>
        <taxon>Pseudomonadati</taxon>
        <taxon>Campylobacterota</taxon>
        <taxon>Epsilonproteobacteria</taxon>
        <taxon>Campylobacterales</taxon>
        <taxon>Sulfurimonadaceae</taxon>
        <taxon>Sulfurimonas</taxon>
    </lineage>
</organism>